<comment type="subcellular location">
    <subcellularLocation>
        <location evidence="1">Cell membrane</location>
        <topology evidence="1">Multi-pass membrane protein</topology>
    </subcellularLocation>
</comment>
<feature type="domain" description="Type II secretion system protein GspF" evidence="7">
    <location>
        <begin position="178"/>
        <end position="302"/>
    </location>
</feature>
<accession>A0ABW0FC87</accession>
<evidence type="ECO:0000256" key="1">
    <source>
        <dbReference type="ARBA" id="ARBA00004651"/>
    </source>
</evidence>
<reference evidence="9" key="1">
    <citation type="journal article" date="2019" name="Int. J. Syst. Evol. Microbiol.">
        <title>The Global Catalogue of Microorganisms (GCM) 10K type strain sequencing project: providing services to taxonomists for standard genome sequencing and annotation.</title>
        <authorList>
            <consortium name="The Broad Institute Genomics Platform"/>
            <consortium name="The Broad Institute Genome Sequencing Center for Infectious Disease"/>
            <person name="Wu L."/>
            <person name="Ma J."/>
        </authorList>
    </citation>
    <scope>NUCLEOTIDE SEQUENCE [LARGE SCALE GENOMIC DNA]</scope>
    <source>
        <strain evidence="9">CGMCC 1.16455</strain>
    </source>
</reference>
<dbReference type="GeneID" id="303296026"/>
<keyword evidence="4 6" id="KW-1133">Transmembrane helix</keyword>
<evidence type="ECO:0000256" key="6">
    <source>
        <dbReference type="SAM" id="Phobius"/>
    </source>
</evidence>
<comment type="caution">
    <text evidence="8">The sequence shown here is derived from an EMBL/GenBank/DDBJ whole genome shotgun (WGS) entry which is preliminary data.</text>
</comment>
<organism evidence="8 9">
    <name type="scientific">Brachybacterium tyrofermentans</name>
    <dbReference type="NCBI Taxonomy" id="47848"/>
    <lineage>
        <taxon>Bacteria</taxon>
        <taxon>Bacillati</taxon>
        <taxon>Actinomycetota</taxon>
        <taxon>Actinomycetes</taxon>
        <taxon>Micrococcales</taxon>
        <taxon>Dermabacteraceae</taxon>
        <taxon>Brachybacterium</taxon>
    </lineage>
</organism>
<evidence type="ECO:0000256" key="4">
    <source>
        <dbReference type="ARBA" id="ARBA00022989"/>
    </source>
</evidence>
<evidence type="ECO:0000313" key="8">
    <source>
        <dbReference type="EMBL" id="MFC5296151.1"/>
    </source>
</evidence>
<feature type="transmembrane region" description="Helical" evidence="6">
    <location>
        <begin position="12"/>
        <end position="31"/>
    </location>
</feature>
<feature type="transmembrane region" description="Helical" evidence="6">
    <location>
        <begin position="112"/>
        <end position="132"/>
    </location>
</feature>
<dbReference type="Proteomes" id="UP001595937">
    <property type="component" value="Unassembled WGS sequence"/>
</dbReference>
<keyword evidence="9" id="KW-1185">Reference proteome</keyword>
<evidence type="ECO:0000313" key="9">
    <source>
        <dbReference type="Proteomes" id="UP001595937"/>
    </source>
</evidence>
<feature type="transmembrane region" description="Helical" evidence="6">
    <location>
        <begin position="284"/>
        <end position="310"/>
    </location>
</feature>
<dbReference type="EMBL" id="JBHSLN010000004">
    <property type="protein sequence ID" value="MFC5296151.1"/>
    <property type="molecule type" value="Genomic_DNA"/>
</dbReference>
<dbReference type="RefSeq" id="WP_193117355.1">
    <property type="nucleotide sequence ID" value="NZ_BAAAIR010000007.1"/>
</dbReference>
<dbReference type="Pfam" id="PF00482">
    <property type="entry name" value="T2SSF"/>
    <property type="match status" value="1"/>
</dbReference>
<dbReference type="PANTHER" id="PTHR35007:SF2">
    <property type="entry name" value="PILUS ASSEMBLE PROTEIN"/>
    <property type="match status" value="1"/>
</dbReference>
<dbReference type="PANTHER" id="PTHR35007">
    <property type="entry name" value="INTEGRAL MEMBRANE PROTEIN-RELATED"/>
    <property type="match status" value="1"/>
</dbReference>
<evidence type="ECO:0000259" key="7">
    <source>
        <dbReference type="Pfam" id="PF00482"/>
    </source>
</evidence>
<keyword evidence="3 6" id="KW-0812">Transmembrane</keyword>
<feature type="transmembrane region" description="Helical" evidence="6">
    <location>
        <begin position="138"/>
        <end position="159"/>
    </location>
</feature>
<protein>
    <submittedName>
        <fullName evidence="8">Type II secretion system F family protein</fullName>
    </submittedName>
</protein>
<evidence type="ECO:0000256" key="3">
    <source>
        <dbReference type="ARBA" id="ARBA00022692"/>
    </source>
</evidence>
<name>A0ABW0FC87_9MICO</name>
<proteinExistence type="predicted"/>
<dbReference type="InterPro" id="IPR018076">
    <property type="entry name" value="T2SS_GspF_dom"/>
</dbReference>
<sequence length="314" mass="33245">MTASGTTLTGALLGLVLGLGLALIAGHLPWLRSRDLDARIDPYLRRSRSSSLFSPSAATSRARVVAENLLGPVAHHVLGVLERLTGGADQLERRLRLAGRRSSADSFRIEQVVFAAFGLILGMVVALLAMSTRGASPVLGLLIVALGVILGVLLRDYLLGVEITRRAARMAREFPTVADLLALAVAAGESPIAAMERVARTSTGALPDEFAATVADIRSGTSVAQALASLGMRTPLQSLSRFGEGVSVAIERGTPLADVLRAQAQDAREASKRDLMETAGRREIYMLMPVVFFVMPLVIVFAIFPGLAVLQISV</sequence>
<keyword evidence="5 6" id="KW-0472">Membrane</keyword>
<keyword evidence="2" id="KW-1003">Cell membrane</keyword>
<gene>
    <name evidence="8" type="ORF">ACFPK8_01350</name>
</gene>
<evidence type="ECO:0000256" key="2">
    <source>
        <dbReference type="ARBA" id="ARBA00022475"/>
    </source>
</evidence>
<evidence type="ECO:0000256" key="5">
    <source>
        <dbReference type="ARBA" id="ARBA00023136"/>
    </source>
</evidence>